<dbReference type="InterPro" id="IPR009078">
    <property type="entry name" value="Ferritin-like_SF"/>
</dbReference>
<feature type="compositionally biased region" description="Polar residues" evidence="1">
    <location>
        <begin position="197"/>
        <end position="230"/>
    </location>
</feature>
<dbReference type="Proteomes" id="UP000324288">
    <property type="component" value="Chromosome"/>
</dbReference>
<feature type="region of interest" description="Disordered" evidence="1">
    <location>
        <begin position="153"/>
        <end position="230"/>
    </location>
</feature>
<sequence length="230" mass="25179">MLSDTDARALGDALRSEYAAIFGYGVVSAYISGARNSSIAEVWSAHRSRRNRIIHLIESAGEKAPLPEVAYTSQDKVWDNLTAIQLAAHIEDDCSVAWSRALQQCTTPESRKLAMQALLHTAEWNARWRMAAGMSPAIDPLPGLRRLDDKHVKEVDPGDAPSPTTPTSPSTSSPETTDNTVYTSSTNDNMSRWYYNDQYSSTAPYPTDVTSSPYSGTSQPTTENYSGTSH</sequence>
<protein>
    <recommendedName>
        <fullName evidence="2">DUF4439 domain-containing protein</fullName>
    </recommendedName>
</protein>
<evidence type="ECO:0000313" key="3">
    <source>
        <dbReference type="EMBL" id="VHN99800.1"/>
    </source>
</evidence>
<dbReference type="InterPro" id="IPR012347">
    <property type="entry name" value="Ferritin-like"/>
</dbReference>
<dbReference type="OrthoDB" id="5192349at2"/>
<dbReference type="CDD" id="cd00657">
    <property type="entry name" value="Ferritin_like"/>
    <property type="match status" value="1"/>
</dbReference>
<gene>
    <name evidence="3" type="ORF">LC603019_00219</name>
</gene>
<dbReference type="EMBL" id="LR584267">
    <property type="protein sequence ID" value="VHN99800.1"/>
    <property type="molecule type" value="Genomic_DNA"/>
</dbReference>
<evidence type="ECO:0000259" key="2">
    <source>
        <dbReference type="Pfam" id="PF14530"/>
    </source>
</evidence>
<accession>A0A5E3ZWP6</accession>
<evidence type="ECO:0000256" key="1">
    <source>
        <dbReference type="SAM" id="MobiDB-lite"/>
    </source>
</evidence>
<dbReference type="AlphaFoldDB" id="A0A5E3ZWP6"/>
<name>A0A5E3ZWP6_9ACTN</name>
<dbReference type="SUPFAM" id="SSF47240">
    <property type="entry name" value="Ferritin-like"/>
    <property type="match status" value="1"/>
</dbReference>
<dbReference type="RefSeq" id="WP_053961437.1">
    <property type="nucleotide sequence ID" value="NZ_CP012390.1"/>
</dbReference>
<proteinExistence type="predicted"/>
<evidence type="ECO:0000313" key="4">
    <source>
        <dbReference type="Proteomes" id="UP000324288"/>
    </source>
</evidence>
<keyword evidence="4" id="KW-1185">Reference proteome</keyword>
<feature type="domain" description="DUF4439" evidence="2">
    <location>
        <begin position="9"/>
        <end position="145"/>
    </location>
</feature>
<reference evidence="3 4" key="1">
    <citation type="submission" date="2019-04" db="EMBL/GenBank/DDBJ databases">
        <authorList>
            <person name="Seth-Smith MB H."/>
            <person name="Seth-Smith H."/>
        </authorList>
    </citation>
    <scope>NUCLEOTIDE SEQUENCE [LARGE SCALE GENOMIC DNA]</scope>
    <source>
        <strain evidence="3">USB-603019</strain>
    </source>
</reference>
<feature type="compositionally biased region" description="Polar residues" evidence="1">
    <location>
        <begin position="178"/>
        <end position="190"/>
    </location>
</feature>
<feature type="compositionally biased region" description="Low complexity" evidence="1">
    <location>
        <begin position="161"/>
        <end position="177"/>
    </location>
</feature>
<dbReference type="Gene3D" id="1.20.1260.10">
    <property type="match status" value="1"/>
</dbReference>
<dbReference type="InterPro" id="IPR029447">
    <property type="entry name" value="DUF4439"/>
</dbReference>
<dbReference type="Pfam" id="PF14530">
    <property type="entry name" value="DUF4439"/>
    <property type="match status" value="1"/>
</dbReference>
<organism evidence="3 4">
    <name type="scientific">Lawsonella clevelandensis</name>
    <dbReference type="NCBI Taxonomy" id="1528099"/>
    <lineage>
        <taxon>Bacteria</taxon>
        <taxon>Bacillati</taxon>
        <taxon>Actinomycetota</taxon>
        <taxon>Actinomycetes</taxon>
        <taxon>Mycobacteriales</taxon>
        <taxon>Lawsonellaceae</taxon>
        <taxon>Lawsonella</taxon>
    </lineage>
</organism>